<dbReference type="PANTHER" id="PTHR36140">
    <property type="entry name" value="F-BOX DOMAIN-CONTAINING PROTEIN-RELATED"/>
    <property type="match status" value="1"/>
</dbReference>
<evidence type="ECO:0000256" key="1">
    <source>
        <dbReference type="SAM" id="MobiDB-lite"/>
    </source>
</evidence>
<dbReference type="Pfam" id="PF12937">
    <property type="entry name" value="F-box-like"/>
    <property type="match status" value="1"/>
</dbReference>
<dbReference type="EMBL" id="CM016557">
    <property type="protein sequence ID" value="TKW08851.1"/>
    <property type="molecule type" value="Genomic_DNA"/>
</dbReference>
<dbReference type="InterPro" id="IPR036047">
    <property type="entry name" value="F-box-like_dom_sf"/>
</dbReference>
<reference evidence="3" key="1">
    <citation type="submission" date="2019-03" db="EMBL/GenBank/DDBJ databases">
        <title>WGS assembly of Setaria viridis.</title>
        <authorList>
            <person name="Huang P."/>
            <person name="Jenkins J."/>
            <person name="Grimwood J."/>
            <person name="Barry K."/>
            <person name="Healey A."/>
            <person name="Mamidi S."/>
            <person name="Sreedasyam A."/>
            <person name="Shu S."/>
            <person name="Feldman M."/>
            <person name="Wu J."/>
            <person name="Yu Y."/>
            <person name="Chen C."/>
            <person name="Johnson J."/>
            <person name="Rokhsar D."/>
            <person name="Baxter I."/>
            <person name="Schmutz J."/>
            <person name="Brutnell T."/>
            <person name="Kellogg E."/>
        </authorList>
    </citation>
    <scope>NUCLEOTIDE SEQUENCE [LARGE SCALE GENOMIC DNA]</scope>
</reference>
<dbReference type="AlphaFoldDB" id="A0A4U6U0C3"/>
<dbReference type="Gramene" id="TKW08851">
    <property type="protein sequence ID" value="TKW08851"/>
    <property type="gene ID" value="SEVIR_6G051900v2"/>
</dbReference>
<sequence length="262" mass="28958">MRKKKQGRTMLPARRPRVSTRTPPSSSAAAAGPRGGRGWLSALRRDPAKRPRRADDDGTPFTDELLLAIFAGVPDLADLVRCAATCRRWRRLVSAEAALLCRTPRRPPDRFIGPLALGFFHRQENAAAPRFVTMASASCRFPGLLRQPPPSLSTLVDDGLFDGSSHIVASRNGLLVVDLRRRKHDRAVKLCVCNPMSGEVHVLPVLGDKECIGHYACTVLTADDCYEKAIHRPRSSSYFRLVMVYTRSGFTAFRSYSSEGGR</sequence>
<accession>A0A4U6U0C3</accession>
<feature type="region of interest" description="Disordered" evidence="1">
    <location>
        <begin position="1"/>
        <end position="57"/>
    </location>
</feature>
<dbReference type="OMA" id="KECIGHY"/>
<dbReference type="Gene3D" id="1.20.1280.50">
    <property type="match status" value="1"/>
</dbReference>
<proteinExistence type="predicted"/>
<name>A0A4U6U0C3_SETVI</name>
<organism evidence="3 4">
    <name type="scientific">Setaria viridis</name>
    <name type="common">Green bristlegrass</name>
    <name type="synonym">Setaria italica subsp. viridis</name>
    <dbReference type="NCBI Taxonomy" id="4556"/>
    <lineage>
        <taxon>Eukaryota</taxon>
        <taxon>Viridiplantae</taxon>
        <taxon>Streptophyta</taxon>
        <taxon>Embryophyta</taxon>
        <taxon>Tracheophyta</taxon>
        <taxon>Spermatophyta</taxon>
        <taxon>Magnoliopsida</taxon>
        <taxon>Liliopsida</taxon>
        <taxon>Poales</taxon>
        <taxon>Poaceae</taxon>
        <taxon>PACMAD clade</taxon>
        <taxon>Panicoideae</taxon>
        <taxon>Panicodae</taxon>
        <taxon>Paniceae</taxon>
        <taxon>Cenchrinae</taxon>
        <taxon>Setaria</taxon>
    </lineage>
</organism>
<dbReference type="SUPFAM" id="SSF81383">
    <property type="entry name" value="F-box domain"/>
    <property type="match status" value="1"/>
</dbReference>
<evidence type="ECO:0000313" key="3">
    <source>
        <dbReference type="EMBL" id="TKW08851.1"/>
    </source>
</evidence>
<protein>
    <recommendedName>
        <fullName evidence="2">F-box domain-containing protein</fullName>
    </recommendedName>
</protein>
<feature type="compositionally biased region" description="Basic and acidic residues" evidence="1">
    <location>
        <begin position="43"/>
        <end position="56"/>
    </location>
</feature>
<gene>
    <name evidence="3" type="ORF">SEVIR_6G051900v2</name>
</gene>
<feature type="compositionally biased region" description="Low complexity" evidence="1">
    <location>
        <begin position="19"/>
        <end position="32"/>
    </location>
</feature>
<keyword evidence="4" id="KW-1185">Reference proteome</keyword>
<evidence type="ECO:0000313" key="4">
    <source>
        <dbReference type="Proteomes" id="UP000298652"/>
    </source>
</evidence>
<dbReference type="Proteomes" id="UP000298652">
    <property type="component" value="Chromosome 6"/>
</dbReference>
<dbReference type="InterPro" id="IPR001810">
    <property type="entry name" value="F-box_dom"/>
</dbReference>
<feature type="domain" description="F-box" evidence="2">
    <location>
        <begin position="63"/>
        <end position="96"/>
    </location>
</feature>
<dbReference type="PANTHER" id="PTHR36140:SF3">
    <property type="entry name" value="F-BOX DOMAIN-CONTAINING PROTEIN"/>
    <property type="match status" value="1"/>
</dbReference>
<evidence type="ECO:0000259" key="2">
    <source>
        <dbReference type="Pfam" id="PF12937"/>
    </source>
</evidence>